<organism evidence="7 8">
    <name type="scientific">Psychrobacter pasteurii</name>
    <dbReference type="NCBI Taxonomy" id="1945520"/>
    <lineage>
        <taxon>Bacteria</taxon>
        <taxon>Pseudomonadati</taxon>
        <taxon>Pseudomonadota</taxon>
        <taxon>Gammaproteobacteria</taxon>
        <taxon>Moraxellales</taxon>
        <taxon>Moraxellaceae</taxon>
        <taxon>Psychrobacter</taxon>
    </lineage>
</organism>
<dbReference type="Proteomes" id="UP000188169">
    <property type="component" value="Unassembled WGS sequence"/>
</dbReference>
<dbReference type="GO" id="GO:0004022">
    <property type="term" value="F:alcohol dehydrogenase (NAD+) activity"/>
    <property type="evidence" value="ECO:0007669"/>
    <property type="project" value="UniProtKB-EC"/>
</dbReference>
<dbReference type="STRING" id="1945520.A1019T_01629"/>
<dbReference type="SUPFAM" id="SSF56796">
    <property type="entry name" value="Dehydroquinate synthase-like"/>
    <property type="match status" value="1"/>
</dbReference>
<dbReference type="Pfam" id="PF25137">
    <property type="entry name" value="ADH_Fe_C"/>
    <property type="match status" value="1"/>
</dbReference>
<evidence type="ECO:0000256" key="2">
    <source>
        <dbReference type="ARBA" id="ARBA00007358"/>
    </source>
</evidence>
<dbReference type="OrthoDB" id="9815791at2"/>
<dbReference type="InterPro" id="IPR039697">
    <property type="entry name" value="Alcohol_dehydrogenase_Fe"/>
</dbReference>
<dbReference type="Gene3D" id="1.20.1090.10">
    <property type="entry name" value="Dehydroquinate synthase-like - alpha domain"/>
    <property type="match status" value="1"/>
</dbReference>
<dbReference type="EC" id="1.1.1.1" evidence="7"/>
<dbReference type="FunFam" id="1.20.1090.10:FF:000001">
    <property type="entry name" value="Aldehyde-alcohol dehydrogenase"/>
    <property type="match status" value="1"/>
</dbReference>
<keyword evidence="4" id="KW-0520">NAD</keyword>
<comment type="similarity">
    <text evidence="2">Belongs to the iron-containing alcohol dehydrogenase family.</text>
</comment>
<gene>
    <name evidence="7" type="primary">adhB</name>
    <name evidence="7" type="ORF">A1019T_01629</name>
</gene>
<comment type="cofactor">
    <cofactor evidence="1">
        <name>Fe cation</name>
        <dbReference type="ChEBI" id="CHEBI:24875"/>
    </cofactor>
</comment>
<dbReference type="InterPro" id="IPR001670">
    <property type="entry name" value="ADH_Fe/GldA"/>
</dbReference>
<dbReference type="Gene3D" id="3.40.50.1970">
    <property type="match status" value="1"/>
</dbReference>
<keyword evidence="8" id="KW-1185">Reference proteome</keyword>
<dbReference type="GO" id="GO:0046872">
    <property type="term" value="F:metal ion binding"/>
    <property type="evidence" value="ECO:0007669"/>
    <property type="project" value="InterPro"/>
</dbReference>
<dbReference type="PROSITE" id="PS00060">
    <property type="entry name" value="ADH_IRON_2"/>
    <property type="match status" value="1"/>
</dbReference>
<evidence type="ECO:0000256" key="4">
    <source>
        <dbReference type="ARBA" id="ARBA00023027"/>
    </source>
</evidence>
<reference evidence="8" key="1">
    <citation type="submission" date="2017-02" db="EMBL/GenBank/DDBJ databases">
        <authorList>
            <person name="Mornico D."/>
        </authorList>
    </citation>
    <scope>NUCLEOTIDE SEQUENCE [LARGE SCALE GENOMIC DNA]</scope>
</reference>
<dbReference type="AlphaFoldDB" id="A0A1R4EGM9"/>
<dbReference type="PANTHER" id="PTHR11496">
    <property type="entry name" value="ALCOHOL DEHYDROGENASE"/>
    <property type="match status" value="1"/>
</dbReference>
<evidence type="ECO:0000313" key="7">
    <source>
        <dbReference type="EMBL" id="SJM37648.1"/>
    </source>
</evidence>
<evidence type="ECO:0000256" key="1">
    <source>
        <dbReference type="ARBA" id="ARBA00001962"/>
    </source>
</evidence>
<sequence>MPANTVINTLKSISPNSLHHAGYLAVAKTRAKALHAFALVVPIPRPQLFIGEQSCYELCDMMINEGATNILIVTDAVLNQLGIPEKVTAYLEEKNIRYHLFDGITPDPTFSVVEEGLRHSVDNNCDAILALGGGSVIDASKIIAISQATKRKPQKLMGLLKASKCMPLYCIPTTAGTGSEATLGAVISDDATHQKSLSIDPRMVPLASAVDPAIMKGMPPHITADTGVDVLTHALEAWMSANASSETDYYAASATRTVMQYLPLAYKDGSDLKAREEMGVAAHYGGIAFNKAGLGYVHAIAHQLGAIYGIPHGRANAIVLPHILDVNCDVSKHRLATLAKKAGIVDAAHANAEDGKLADHLVAEVRALIKSLNIDVTVKGINPADFKKIAKGAAKEVSDTYAVPRYLTQAQIVDVLNKIKADSDAVAK</sequence>
<keyword evidence="3 7" id="KW-0560">Oxidoreductase</keyword>
<accession>A0A1R4EGM9</accession>
<dbReference type="FunFam" id="3.40.50.1970:FF:000003">
    <property type="entry name" value="Alcohol dehydrogenase, iron-containing"/>
    <property type="match status" value="1"/>
</dbReference>
<evidence type="ECO:0000259" key="5">
    <source>
        <dbReference type="Pfam" id="PF00465"/>
    </source>
</evidence>
<proteinExistence type="inferred from homology"/>
<evidence type="ECO:0000313" key="8">
    <source>
        <dbReference type="Proteomes" id="UP000188169"/>
    </source>
</evidence>
<dbReference type="CDD" id="cd08189">
    <property type="entry name" value="Fe-ADH-like"/>
    <property type="match status" value="1"/>
</dbReference>
<feature type="domain" description="Fe-containing alcohol dehydrogenase-like C-terminal" evidence="6">
    <location>
        <begin position="223"/>
        <end position="418"/>
    </location>
</feature>
<evidence type="ECO:0000259" key="6">
    <source>
        <dbReference type="Pfam" id="PF25137"/>
    </source>
</evidence>
<dbReference type="RefSeq" id="WP_077449040.1">
    <property type="nucleotide sequence ID" value="NZ_FUGD01000093.1"/>
</dbReference>
<dbReference type="InterPro" id="IPR056798">
    <property type="entry name" value="ADH_Fe_C"/>
</dbReference>
<dbReference type="EMBL" id="FUGD01000093">
    <property type="protein sequence ID" value="SJM37648.1"/>
    <property type="molecule type" value="Genomic_DNA"/>
</dbReference>
<dbReference type="Pfam" id="PF00465">
    <property type="entry name" value="Fe-ADH"/>
    <property type="match status" value="1"/>
</dbReference>
<evidence type="ECO:0000256" key="3">
    <source>
        <dbReference type="ARBA" id="ARBA00023002"/>
    </source>
</evidence>
<dbReference type="InterPro" id="IPR018211">
    <property type="entry name" value="ADH_Fe_CS"/>
</dbReference>
<feature type="domain" description="Alcohol dehydrogenase iron-type/glycerol dehydrogenase GldA" evidence="5">
    <location>
        <begin position="47"/>
        <end position="212"/>
    </location>
</feature>
<dbReference type="PANTHER" id="PTHR11496:SF102">
    <property type="entry name" value="ALCOHOL DEHYDROGENASE 4"/>
    <property type="match status" value="1"/>
</dbReference>
<name>A0A1R4EGM9_9GAMM</name>
<protein>
    <submittedName>
        <fullName evidence="7">Alcohol dehydrogenase 2</fullName>
        <ecNumber evidence="7">1.1.1.1</ecNumber>
    </submittedName>
</protein>